<dbReference type="AlphaFoldDB" id="A0A366F7N2"/>
<gene>
    <name evidence="2" type="ORF">DFR50_121115</name>
</gene>
<dbReference type="RefSeq" id="WP_113890774.1">
    <property type="nucleotide sequence ID" value="NZ_QNRK01000021.1"/>
</dbReference>
<evidence type="ECO:0000313" key="2">
    <source>
        <dbReference type="EMBL" id="RBP09769.1"/>
    </source>
</evidence>
<proteinExistence type="predicted"/>
<feature type="region of interest" description="Disordered" evidence="1">
    <location>
        <begin position="1"/>
        <end position="31"/>
    </location>
</feature>
<dbReference type="InterPro" id="IPR010602">
    <property type="entry name" value="DUF1186"/>
</dbReference>
<dbReference type="Proteomes" id="UP000253529">
    <property type="component" value="Unassembled WGS sequence"/>
</dbReference>
<evidence type="ECO:0000313" key="3">
    <source>
        <dbReference type="Proteomes" id="UP000253529"/>
    </source>
</evidence>
<keyword evidence="3" id="KW-1185">Reference proteome</keyword>
<reference evidence="2 3" key="1">
    <citation type="submission" date="2018-06" db="EMBL/GenBank/DDBJ databases">
        <title>Genomic Encyclopedia of Type Strains, Phase IV (KMG-IV): sequencing the most valuable type-strain genomes for metagenomic binning, comparative biology and taxonomic classification.</title>
        <authorList>
            <person name="Goeker M."/>
        </authorList>
    </citation>
    <scope>NUCLEOTIDE SEQUENCE [LARGE SCALE GENOMIC DNA]</scope>
    <source>
        <strain evidence="2 3">DSM 24875</strain>
    </source>
</reference>
<accession>A0A366F7N2</accession>
<dbReference type="EMBL" id="QNRK01000021">
    <property type="protein sequence ID" value="RBP09769.1"/>
    <property type="molecule type" value="Genomic_DNA"/>
</dbReference>
<comment type="caution">
    <text evidence="2">The sequence shown here is derived from an EMBL/GenBank/DDBJ whole genome shotgun (WGS) entry which is preliminary data.</text>
</comment>
<name>A0A366F7N2_9HYPH</name>
<dbReference type="Pfam" id="PF06685">
    <property type="entry name" value="DUF1186"/>
    <property type="match status" value="1"/>
</dbReference>
<organism evidence="2 3">
    <name type="scientific">Roseiarcus fermentans</name>
    <dbReference type="NCBI Taxonomy" id="1473586"/>
    <lineage>
        <taxon>Bacteria</taxon>
        <taxon>Pseudomonadati</taxon>
        <taxon>Pseudomonadota</taxon>
        <taxon>Alphaproteobacteria</taxon>
        <taxon>Hyphomicrobiales</taxon>
        <taxon>Roseiarcaceae</taxon>
        <taxon>Roseiarcus</taxon>
    </lineage>
</organism>
<sequence length="253" mass="27168">MLMVSEPPDSCHVPDHVEVQPHTPQSALRRTSSDWDGAAARLIKRLHAFASGRRDSLSSSDAFAVVHLCGEKGDVRAHAIVCRLIANDDGIADWLGDAVTETLPGILIKTFDGHAARLRAAVVSPVGDPFARASALAALGYLVRARGAMTDAAMRAFLRRVRRDVLPRRESILWMTWATVAANLGYESLRPEVATLQRAGFIPGGDFGVEDFDARIGLTRSDASGLAGFAADLIAPLDDAQSALRWTDSRTAS</sequence>
<dbReference type="OrthoDB" id="1551443at2"/>
<protein>
    <submittedName>
        <fullName evidence="2">Uncharacterized protein DUF1186</fullName>
    </submittedName>
</protein>
<evidence type="ECO:0000256" key="1">
    <source>
        <dbReference type="SAM" id="MobiDB-lite"/>
    </source>
</evidence>